<protein>
    <recommendedName>
        <fullName evidence="5">Bulb-type lectin domain-containing protein</fullName>
    </recommendedName>
</protein>
<keyword evidence="2" id="KW-0472">Membrane</keyword>
<reference evidence="3 4" key="1">
    <citation type="journal article" date="2024" name="Plant J.">
        <title>Genome sequences and population genomics reveal climatic adaptation and genomic divergence between two closely related sweetgum species.</title>
        <authorList>
            <person name="Xu W.Q."/>
            <person name="Ren C.Q."/>
            <person name="Zhang X.Y."/>
            <person name="Comes H.P."/>
            <person name="Liu X.H."/>
            <person name="Li Y.G."/>
            <person name="Kettle C.J."/>
            <person name="Jalonen R."/>
            <person name="Gaisberger H."/>
            <person name="Ma Y.Z."/>
            <person name="Qiu Y.X."/>
        </authorList>
    </citation>
    <scope>NUCLEOTIDE SEQUENCE [LARGE SCALE GENOMIC DNA]</scope>
    <source>
        <strain evidence="3">Hangzhou</strain>
    </source>
</reference>
<keyword evidence="2" id="KW-0812">Transmembrane</keyword>
<sequence>MFLISPSGKYAAFLLRSQTSMGAGGFGNDFCYIQVQESKQSVWESECAPISNVNTCTLLFSDAGLEIFDGSQSAWDTDVDGEHLQKLELLDEGDMQIRDEEGELAWKASDNPAVNQNCGSIGAPGLSTALPPFARPISQEKQPFGQSLDNNEQQSQVGYQQVPEVGYSQQSMNLPFSGFNQPFSSLNQPSGVNNQQGLVDNTPFDSGVSKEKIFHMGVALVSVIGLMAAYGFFV</sequence>
<dbReference type="PANTHER" id="PTHR36481:SF2">
    <property type="entry name" value="EXPRESSED PROTEIN"/>
    <property type="match status" value="1"/>
</dbReference>
<evidence type="ECO:0000313" key="3">
    <source>
        <dbReference type="EMBL" id="KAK9270488.1"/>
    </source>
</evidence>
<dbReference type="PANTHER" id="PTHR36481">
    <property type="entry name" value="EXPRESSED PROTEIN"/>
    <property type="match status" value="1"/>
</dbReference>
<organism evidence="3 4">
    <name type="scientific">Liquidambar formosana</name>
    <name type="common">Formosan gum</name>
    <dbReference type="NCBI Taxonomy" id="63359"/>
    <lineage>
        <taxon>Eukaryota</taxon>
        <taxon>Viridiplantae</taxon>
        <taxon>Streptophyta</taxon>
        <taxon>Embryophyta</taxon>
        <taxon>Tracheophyta</taxon>
        <taxon>Spermatophyta</taxon>
        <taxon>Magnoliopsida</taxon>
        <taxon>eudicotyledons</taxon>
        <taxon>Gunneridae</taxon>
        <taxon>Pentapetalae</taxon>
        <taxon>Saxifragales</taxon>
        <taxon>Altingiaceae</taxon>
        <taxon>Liquidambar</taxon>
    </lineage>
</organism>
<evidence type="ECO:0000313" key="4">
    <source>
        <dbReference type="Proteomes" id="UP001415857"/>
    </source>
</evidence>
<proteinExistence type="predicted"/>
<name>A0AAP0NCZ9_LIQFO</name>
<keyword evidence="2" id="KW-1133">Transmembrane helix</keyword>
<evidence type="ECO:0000256" key="2">
    <source>
        <dbReference type="SAM" id="Phobius"/>
    </source>
</evidence>
<evidence type="ECO:0008006" key="5">
    <source>
        <dbReference type="Google" id="ProtNLM"/>
    </source>
</evidence>
<dbReference type="InterPro" id="IPR036426">
    <property type="entry name" value="Bulb-type_lectin_dom_sf"/>
</dbReference>
<dbReference type="Proteomes" id="UP001415857">
    <property type="component" value="Unassembled WGS sequence"/>
</dbReference>
<evidence type="ECO:0000256" key="1">
    <source>
        <dbReference type="ARBA" id="ARBA00022729"/>
    </source>
</evidence>
<feature type="transmembrane region" description="Helical" evidence="2">
    <location>
        <begin position="213"/>
        <end position="233"/>
    </location>
</feature>
<accession>A0AAP0NCZ9</accession>
<gene>
    <name evidence="3" type="ORF">L1049_026068</name>
</gene>
<dbReference type="SUPFAM" id="SSF51110">
    <property type="entry name" value="alpha-D-mannose-specific plant lectins"/>
    <property type="match status" value="1"/>
</dbReference>
<keyword evidence="4" id="KW-1185">Reference proteome</keyword>
<comment type="caution">
    <text evidence="3">The sequence shown here is derived from an EMBL/GenBank/DDBJ whole genome shotgun (WGS) entry which is preliminary data.</text>
</comment>
<keyword evidence="1" id="KW-0732">Signal</keyword>
<dbReference type="AlphaFoldDB" id="A0AAP0NCZ9"/>
<dbReference type="EMBL" id="JBBPBK010000014">
    <property type="protein sequence ID" value="KAK9270488.1"/>
    <property type="molecule type" value="Genomic_DNA"/>
</dbReference>